<accession>D2U1N3</accession>
<protein>
    <submittedName>
        <fullName evidence="1">Phage transcriptional regulator</fullName>
    </submittedName>
</protein>
<dbReference type="Pfam" id="PF15943">
    <property type="entry name" value="YdaS_toxin"/>
    <property type="match status" value="1"/>
</dbReference>
<proteinExistence type="predicted"/>
<dbReference type="GO" id="GO:0003677">
    <property type="term" value="F:DNA binding"/>
    <property type="evidence" value="ECO:0007669"/>
    <property type="project" value="InterPro"/>
</dbReference>
<sequence>MLLRKYKGINMEALKATIEKAGGVPALAKLLNISDQAIRQWTYKGYIPPSRYAQINKLLDIPLEDLVKNKEE</sequence>
<dbReference type="Gene3D" id="1.10.260.40">
    <property type="entry name" value="lambda repressor-like DNA-binding domains"/>
    <property type="match status" value="1"/>
</dbReference>
<dbReference type="EMBL" id="FN545243">
    <property type="protein sequence ID" value="CBA74711.1"/>
    <property type="molecule type" value="Genomic_DNA"/>
</dbReference>
<dbReference type="AlphaFoldDB" id="D2U1N3"/>
<dbReference type="InterPro" id="IPR010982">
    <property type="entry name" value="Lambda_DNA-bd_dom_sf"/>
</dbReference>
<evidence type="ECO:0000313" key="1">
    <source>
        <dbReference type="EMBL" id="CBA74711.1"/>
    </source>
</evidence>
<gene>
    <name evidence="1" type="ORF">ARN_24670</name>
</gene>
<name>D2U1N3_9GAMM</name>
<organism evidence="1">
    <name type="scientific">Arsenophonus nasoniae</name>
    <name type="common">son-killer infecting Nasonia vitripennis</name>
    <dbReference type="NCBI Taxonomy" id="638"/>
    <lineage>
        <taxon>Bacteria</taxon>
        <taxon>Pseudomonadati</taxon>
        <taxon>Pseudomonadota</taxon>
        <taxon>Gammaproteobacteria</taxon>
        <taxon>Enterobacterales</taxon>
        <taxon>Morganellaceae</taxon>
        <taxon>Arsenophonus</taxon>
    </lineage>
</organism>
<reference evidence="1" key="1">
    <citation type="journal article" date="2010" name="Insect Mol. Biol.">
        <title>The draft genome sequence of Arsenophonus nasoniae, son-killer bacterium of Nasonia vitripennis, reveals genes associated with virulence and symbiosis.</title>
        <authorList>
            <person name="Wilkes T."/>
            <person name="Darby A.C."/>
            <person name="Choi J."/>
            <person name="Colborne J.K."/>
            <person name="Werren J.H."/>
            <person name="Hurst G.D.D."/>
        </authorList>
    </citation>
    <scope>NUCLEOTIDE SEQUENCE</scope>
</reference>
<dbReference type="SUPFAM" id="SSF47413">
    <property type="entry name" value="lambda repressor-like DNA-binding domains"/>
    <property type="match status" value="1"/>
</dbReference>
<dbReference type="InterPro" id="IPR031856">
    <property type="entry name" value="YdaS_toxin-like"/>
</dbReference>